<comment type="caution">
    <text evidence="3">The sequence shown here is derived from an EMBL/GenBank/DDBJ whole genome shotgun (WGS) entry which is preliminary data.</text>
</comment>
<dbReference type="EMBL" id="BLKS01000001">
    <property type="protein sequence ID" value="GFG52202.1"/>
    <property type="molecule type" value="Genomic_DNA"/>
</dbReference>
<gene>
    <name evidence="3" type="ORF">CQY20_06695</name>
    <name evidence="2" type="ORF">MAGR_36430</name>
</gene>
<keyword evidence="3" id="KW-0378">Hydrolase</keyword>
<dbReference type="OrthoDB" id="4568724at2"/>
<sequence>MGDRFFLWLGAGAITAGVTVGMLAGAGVAYAQTDGSDSGTKTSQSSDSTNSTEKQQDSSPSDTKQKSRRDTTQTAEKGDTRATGRDRSDENDGKSVAEKPRKALKNRTRSRHSNAVDNVVAAVTQRPHRTVVVGKSRSIAKAETVETKTEPVQTEPVETEPVEPQPVATRAVVTKRVAATNDAAQPTRLANVTPMRATTSDVTIETPLAAQARPTAAASAPVRVPPVVSAIGTLVFGLIALAESVFEGPPMVPPALRDDVTVRRSTLTIREGHDVPADWYFPTGDTPPEGVIYLQHGFLARGVFYDYTAANLATQTNSIVVAPSLTSNIFATDGMWLGGDQMHRAVADLFTDENTALLASAQAAGYEGDALPTKVVLVGHSLGGGLVIDTARYMQRNGSADRLAGVLMLDGVSFTDPRPILEDLDGIPVYNLSATPYFWNLFGSMDHALAGLDDGDFHGVQLRGGLHSDAMIGGNPLVAFGAYLLTGFSQPANVEASQILAATWINDMFTGTRTDGFYGEPGENLPIPTRFGTAVGLVAPQPGIGASVARQLTAVFLAWLAGIDFATDVPDAVNDAPEARETGVLQEKSPCNTLQSLDGKRRTGQSVGQHVVCTG</sequence>
<name>A0A2A7NA08_MYCAG</name>
<evidence type="ECO:0000313" key="4">
    <source>
        <dbReference type="Proteomes" id="UP000220914"/>
    </source>
</evidence>
<protein>
    <submittedName>
        <fullName evidence="3">Alpha/beta hydrolase</fullName>
    </submittedName>
</protein>
<feature type="compositionally biased region" description="Polar residues" evidence="1">
    <location>
        <begin position="33"/>
        <end position="62"/>
    </location>
</feature>
<dbReference type="EMBL" id="PDCP01000008">
    <property type="protein sequence ID" value="PEG40942.1"/>
    <property type="molecule type" value="Genomic_DNA"/>
</dbReference>
<dbReference type="Proteomes" id="UP000465302">
    <property type="component" value="Unassembled WGS sequence"/>
</dbReference>
<evidence type="ECO:0000313" key="5">
    <source>
        <dbReference type="Proteomes" id="UP000465302"/>
    </source>
</evidence>
<dbReference type="GO" id="GO:0016787">
    <property type="term" value="F:hydrolase activity"/>
    <property type="evidence" value="ECO:0007669"/>
    <property type="project" value="UniProtKB-KW"/>
</dbReference>
<evidence type="ECO:0000313" key="3">
    <source>
        <dbReference type="EMBL" id="PEG40942.1"/>
    </source>
</evidence>
<proteinExistence type="predicted"/>
<dbReference type="RefSeq" id="WP_097939231.1">
    <property type="nucleotide sequence ID" value="NZ_BLKS01000001.1"/>
</dbReference>
<reference evidence="2" key="3">
    <citation type="submission" date="2020-02" db="EMBL/GenBank/DDBJ databases">
        <authorList>
            <person name="Matsumoto Y."/>
            <person name="Motooka D."/>
            <person name="Nakamura S."/>
        </authorList>
    </citation>
    <scope>NUCLEOTIDE SEQUENCE</scope>
    <source>
        <strain evidence="2">JCM 6377</strain>
    </source>
</reference>
<feature type="compositionally biased region" description="Basic residues" evidence="1">
    <location>
        <begin position="102"/>
        <end position="112"/>
    </location>
</feature>
<accession>A0A2A7NA08</accession>
<feature type="compositionally biased region" description="Basic and acidic residues" evidence="1">
    <location>
        <begin position="63"/>
        <end position="101"/>
    </location>
</feature>
<evidence type="ECO:0000313" key="2">
    <source>
        <dbReference type="EMBL" id="GFG52202.1"/>
    </source>
</evidence>
<dbReference type="AlphaFoldDB" id="A0A2A7NA08"/>
<dbReference type="Proteomes" id="UP000220914">
    <property type="component" value="Unassembled WGS sequence"/>
</dbReference>
<feature type="region of interest" description="Disordered" evidence="1">
    <location>
        <begin position="594"/>
        <end position="615"/>
    </location>
</feature>
<feature type="region of interest" description="Disordered" evidence="1">
    <location>
        <begin position="142"/>
        <end position="167"/>
    </location>
</feature>
<dbReference type="SUPFAM" id="SSF53474">
    <property type="entry name" value="alpha/beta-Hydrolases"/>
    <property type="match status" value="1"/>
</dbReference>
<evidence type="ECO:0000256" key="1">
    <source>
        <dbReference type="SAM" id="MobiDB-lite"/>
    </source>
</evidence>
<keyword evidence="4" id="KW-1185">Reference proteome</keyword>
<dbReference type="Gene3D" id="3.40.50.1820">
    <property type="entry name" value="alpha/beta hydrolase"/>
    <property type="match status" value="1"/>
</dbReference>
<organism evidence="3 4">
    <name type="scientific">Mycolicibacterium agri</name>
    <name type="common">Mycobacterium agri</name>
    <dbReference type="NCBI Taxonomy" id="36811"/>
    <lineage>
        <taxon>Bacteria</taxon>
        <taxon>Bacillati</taxon>
        <taxon>Actinomycetota</taxon>
        <taxon>Actinomycetes</taxon>
        <taxon>Mycobacteriales</taxon>
        <taxon>Mycobacteriaceae</taxon>
        <taxon>Mycolicibacterium</taxon>
    </lineage>
</organism>
<reference evidence="3 4" key="1">
    <citation type="submission" date="2017-10" db="EMBL/GenBank/DDBJ databases">
        <title>The new phylogeny of genus Mycobacterium.</title>
        <authorList>
            <person name="Tortoli E."/>
            <person name="Trovato A."/>
            <person name="Cirillo D.M."/>
        </authorList>
    </citation>
    <scope>NUCLEOTIDE SEQUENCE [LARGE SCALE GENOMIC DNA]</scope>
    <source>
        <strain evidence="3 4">CCUG37673</strain>
    </source>
</reference>
<feature type="region of interest" description="Disordered" evidence="1">
    <location>
        <begin position="32"/>
        <end position="117"/>
    </location>
</feature>
<reference evidence="2 5" key="2">
    <citation type="journal article" date="2019" name="Emerg. Microbes Infect.">
        <title>Comprehensive subspecies identification of 175 nontuberculous mycobacteria species based on 7547 genomic profiles.</title>
        <authorList>
            <person name="Matsumoto Y."/>
            <person name="Kinjo T."/>
            <person name="Motooka D."/>
            <person name="Nabeya D."/>
            <person name="Jung N."/>
            <person name="Uechi K."/>
            <person name="Horii T."/>
            <person name="Iida T."/>
            <person name="Fujita J."/>
            <person name="Nakamura S."/>
        </authorList>
    </citation>
    <scope>NUCLEOTIDE SEQUENCE [LARGE SCALE GENOMIC DNA]</scope>
    <source>
        <strain evidence="2 5">JCM 6377</strain>
    </source>
</reference>
<dbReference type="InterPro" id="IPR029058">
    <property type="entry name" value="AB_hydrolase_fold"/>
</dbReference>